<dbReference type="Proteomes" id="UP000298460">
    <property type="component" value="Unassembled WGS sequence"/>
</dbReference>
<dbReference type="RefSeq" id="WP_135548448.1">
    <property type="nucleotide sequence ID" value="NZ_SPQQ01000005.1"/>
</dbReference>
<gene>
    <name evidence="1" type="ORF">E4K67_16075</name>
</gene>
<sequence>MKTNGKCTKCNSNDIVKIPGRAGAYASGNNIMTGMTTFSAVLVTRYLCCSCGYSEEWIDNKKDIEKIRAKY</sequence>
<comment type="caution">
    <text evidence="1">The sequence shown here is derived from an EMBL/GenBank/DDBJ whole genome shotgun (WGS) entry which is preliminary data.</text>
</comment>
<name>A0A4Z0R4T9_9FIRM</name>
<evidence type="ECO:0000313" key="1">
    <source>
        <dbReference type="EMBL" id="TGE37355.1"/>
    </source>
</evidence>
<accession>A0A4Z0R4T9</accession>
<dbReference type="OrthoDB" id="1551269at2"/>
<protein>
    <recommendedName>
        <fullName evidence="3">YgiT-type zinc finger protein</fullName>
    </recommendedName>
</protein>
<keyword evidence="2" id="KW-1185">Reference proteome</keyword>
<reference evidence="1 2" key="1">
    <citation type="submission" date="2019-03" db="EMBL/GenBank/DDBJ databases">
        <title>Draft Genome Sequence of Desulfosporosinus fructosivorans Strain 63.6F, Isolated from Marine Sediment in the Baltic Sea.</title>
        <authorList>
            <person name="Hausmann B."/>
            <person name="Vandieken V."/>
            <person name="Pjevac P."/>
            <person name="Schreck K."/>
            <person name="Herbold C.W."/>
            <person name="Loy A."/>
        </authorList>
    </citation>
    <scope>NUCLEOTIDE SEQUENCE [LARGE SCALE GENOMIC DNA]</scope>
    <source>
        <strain evidence="1 2">63.6F</strain>
    </source>
</reference>
<dbReference type="AlphaFoldDB" id="A0A4Z0R4T9"/>
<organism evidence="1 2">
    <name type="scientific">Desulfosporosinus fructosivorans</name>
    <dbReference type="NCBI Taxonomy" id="2018669"/>
    <lineage>
        <taxon>Bacteria</taxon>
        <taxon>Bacillati</taxon>
        <taxon>Bacillota</taxon>
        <taxon>Clostridia</taxon>
        <taxon>Eubacteriales</taxon>
        <taxon>Desulfitobacteriaceae</taxon>
        <taxon>Desulfosporosinus</taxon>
    </lineage>
</organism>
<evidence type="ECO:0008006" key="3">
    <source>
        <dbReference type="Google" id="ProtNLM"/>
    </source>
</evidence>
<evidence type="ECO:0000313" key="2">
    <source>
        <dbReference type="Proteomes" id="UP000298460"/>
    </source>
</evidence>
<proteinExistence type="predicted"/>
<dbReference type="EMBL" id="SPQQ01000005">
    <property type="protein sequence ID" value="TGE37355.1"/>
    <property type="molecule type" value="Genomic_DNA"/>
</dbReference>